<name>A0A7C0X4X7_9EURY</name>
<dbReference type="SUPFAM" id="SSF89372">
    <property type="entry name" value="Fucose-specific lectin"/>
    <property type="match status" value="1"/>
</dbReference>
<reference evidence="3" key="1">
    <citation type="journal article" date="2020" name="mSystems">
        <title>Genome- and Community-Level Interaction Insights into Carbon Utilization and Element Cycling Functions of Hydrothermarchaeota in Hydrothermal Sediment.</title>
        <authorList>
            <person name="Zhou Z."/>
            <person name="Liu Y."/>
            <person name="Xu W."/>
            <person name="Pan J."/>
            <person name="Luo Z.H."/>
            <person name="Li M."/>
        </authorList>
    </citation>
    <scope>NUCLEOTIDE SEQUENCE [LARGE SCALE GENOMIC DNA]</scope>
    <source>
        <strain evidence="3">HyVt-185</strain>
    </source>
</reference>
<keyword evidence="1" id="KW-0472">Membrane</keyword>
<comment type="caution">
    <text evidence="3">The sequence shown here is derived from an EMBL/GenBank/DDBJ whole genome shotgun (WGS) entry which is preliminary data.</text>
</comment>
<dbReference type="Gene3D" id="2.120.10.70">
    <property type="entry name" value="Fucose-specific lectin"/>
    <property type="match status" value="1"/>
</dbReference>
<dbReference type="Pfam" id="PF10102">
    <property type="entry name" value="DUF2341"/>
    <property type="match status" value="1"/>
</dbReference>
<proteinExistence type="predicted"/>
<dbReference type="Proteomes" id="UP000885863">
    <property type="component" value="Unassembled WGS sequence"/>
</dbReference>
<sequence length="1249" mass="141147">MESRRKSKSGSRSIKRIRTALVLFIIVGFFISSIHPTFAASYSYTWDEDTKTATIYIDTLFGKKPVLQIRQVSVKADLMTFTEVLEIMPLVNYTLTSSDLKYLWKRYKGRHDISSFRLQRLVNEPYTIQEPVYEAYNVSMPVYDATNTTVIAYQNETRKRIVGYHDVVKYRKTFKDFNPAGKSIEKGKTYTIKVVLHKKPELGDVRIHLSPQICGLKINELTWWNSSWKYRLKTTVSDIPPGGYQLNLTVHSGSGTNNATDVFLNGHNATNFDDIRFVLDDTTELAYWIEDNTTDPIKVWVNVTDNGTVYLYYGNPTAASASDGDATFLFFDDFDGSDIDTTKWNVTGTATVSGGEVTIGSSDIIETWRTFDEDIEIVWNHKTDAPNSEGGGAITLKDSSYNNRGGERFSAVPDIRIYDTDGAEQFAGSTWSSNTYKYFKTQYLGATFRAFEGDEADSLTLRVNVGTTATLSSYPSVFQIGDGTSLGAGYNLTCGYVRIRKYTDPEPAWSTWSSEAFSPVEDVRPLLDYNSQRKLARTSEGYLHRVYTKWDGSSYRVYYGKSTDDGSTWTESVLTDAGVNSTHPAIAVDSEDNIWVVYEREGGGIRYRVYQGTSWGSEQILSTDAGEAPALAVDASDNVHVIWMANLSGTYKVRYSYYNGTAWNDTINITASTEDQKYPSIAIDPYSIHVVWQEYDTANNTWDIKYRRYQSGWDSVFNITNESFYDQIYPSIAVDLNNNVHVVWEDENAHQIKYRRYDYSTSSWGSIETVCDGGEYPQLKPSISVYSTSNVYVVWYGKTSSSPDHWVIRGAYRTTSWSSVSDLVSVTGVNVTSPSTIFARYPQICVDCYTNIPDSDVAFVYEQDGEIEYNGATWRCTDKYVVTIIAKDANTGQVVSNFTVEFSTGETKTTDNGAVKFRCLESGYYQATVTATGYYPSQSSIVLDQSKELIVYLTPITETTYVLPKSHLVEFIIEDFTGSPIEGVNVTAVAVETTMEEGWLSSIFGFENETEIENTTMNGTTDSEGRISFLMVETLKYRLTFTKPTAGINKTLYMYPKEEQYVIILPPGETPDITDYITWNLSVVEINSSYSSLNLTYTDSLNKTSSLRFFVLDENQTEIYNQTFSYQTTINASYIVEKQAGKSYFWGFNATHDEFGEIQATKVMRFRGRLIDLGIENESYYSWIAISLLIFVSLLFSGITAKFGYFTVPGMAMFFWWIGWLSVRLSIVLTALIMGVLLYIGKREREEGI</sequence>
<gene>
    <name evidence="3" type="ORF">ENG09_06250</name>
</gene>
<keyword evidence="1" id="KW-0812">Transmembrane</keyword>
<dbReference type="InterPro" id="IPR018765">
    <property type="entry name" value="DUF2341"/>
</dbReference>
<dbReference type="Gene3D" id="2.60.40.1120">
    <property type="entry name" value="Carboxypeptidase-like, regulatory domain"/>
    <property type="match status" value="1"/>
</dbReference>
<dbReference type="AlphaFoldDB" id="A0A7C0X4X7"/>
<evidence type="ECO:0000256" key="1">
    <source>
        <dbReference type="SAM" id="Phobius"/>
    </source>
</evidence>
<keyword evidence="1" id="KW-1133">Transmembrane helix</keyword>
<feature type="transmembrane region" description="Helical" evidence="1">
    <location>
        <begin position="1180"/>
        <end position="1201"/>
    </location>
</feature>
<accession>A0A7C0X4X7</accession>
<dbReference type="EMBL" id="DQZR01000259">
    <property type="protein sequence ID" value="HDM36826.1"/>
    <property type="molecule type" value="Genomic_DNA"/>
</dbReference>
<evidence type="ECO:0000313" key="3">
    <source>
        <dbReference type="EMBL" id="HDM36826.1"/>
    </source>
</evidence>
<feature type="domain" description="DUF2341" evidence="2">
    <location>
        <begin position="271"/>
        <end position="346"/>
    </location>
</feature>
<dbReference type="CDD" id="cd15482">
    <property type="entry name" value="Sialidase_non-viral"/>
    <property type="match status" value="2"/>
</dbReference>
<protein>
    <submittedName>
        <fullName evidence="3">DUF2341 domain-containing protein</fullName>
    </submittedName>
</protein>
<organism evidence="3">
    <name type="scientific">Candidatus Syntropharchaeum butanivorans</name>
    <dbReference type="NCBI Taxonomy" id="1839936"/>
    <lineage>
        <taxon>Archaea</taxon>
        <taxon>Methanobacteriati</taxon>
        <taxon>Methanobacteriota</taxon>
        <taxon>Stenosarchaea group</taxon>
        <taxon>Methanomicrobia</taxon>
        <taxon>Methanosarcinales</taxon>
        <taxon>ANME-2 cluster</taxon>
        <taxon>Candidatus Syntropharchaeum</taxon>
    </lineage>
</organism>
<evidence type="ECO:0000259" key="2">
    <source>
        <dbReference type="Pfam" id="PF10102"/>
    </source>
</evidence>
<feature type="transmembrane region" description="Helical" evidence="1">
    <location>
        <begin position="1213"/>
        <end position="1240"/>
    </location>
</feature>